<organism evidence="2 3">
    <name type="scientific">Sphagnum troendelagicum</name>
    <dbReference type="NCBI Taxonomy" id="128251"/>
    <lineage>
        <taxon>Eukaryota</taxon>
        <taxon>Viridiplantae</taxon>
        <taxon>Streptophyta</taxon>
        <taxon>Embryophyta</taxon>
        <taxon>Bryophyta</taxon>
        <taxon>Sphagnophytina</taxon>
        <taxon>Sphagnopsida</taxon>
        <taxon>Sphagnales</taxon>
        <taxon>Sphagnaceae</taxon>
        <taxon>Sphagnum</taxon>
    </lineage>
</organism>
<reference evidence="2" key="1">
    <citation type="submission" date="2024-02" db="EMBL/GenBank/DDBJ databases">
        <authorList>
            <consortium name="ELIXIR-Norway"/>
            <consortium name="Elixir Norway"/>
        </authorList>
    </citation>
    <scope>NUCLEOTIDE SEQUENCE</scope>
</reference>
<dbReference type="InterPro" id="IPR044171">
    <property type="entry name" value="LAX2-like"/>
</dbReference>
<feature type="region of interest" description="Disordered" evidence="1">
    <location>
        <begin position="499"/>
        <end position="616"/>
    </location>
</feature>
<name>A0ABP0TEK2_9BRYO</name>
<dbReference type="Proteomes" id="UP001497512">
    <property type="component" value="Chromosome 10"/>
</dbReference>
<dbReference type="EMBL" id="OZ019902">
    <property type="protein sequence ID" value="CAK9194608.1"/>
    <property type="molecule type" value="Genomic_DNA"/>
</dbReference>
<evidence type="ECO:0000313" key="2">
    <source>
        <dbReference type="EMBL" id="CAK9194608.1"/>
    </source>
</evidence>
<dbReference type="Gene3D" id="3.10.20.90">
    <property type="entry name" value="Phosphatidylinositol 3-kinase Catalytic Subunit, Chain A, domain 1"/>
    <property type="match status" value="1"/>
</dbReference>
<evidence type="ECO:0000313" key="3">
    <source>
        <dbReference type="Proteomes" id="UP001497512"/>
    </source>
</evidence>
<sequence length="1126" mass="121023">MWKQAPSSAAACSFLSRRGRSNNIDDDARLLLSQCDDRDFDTSVSRASLVHLTTILSPGLVGCQGIEQLIKHSLVAPSTLRFGSAGACRLDHEGGEICSSSAASSSPVPVVVDGWSRCRGSSSSHRQQKPNKTRWKVLYSAREPAAAPPEQIIIISQTVNQALSDQANSRCLTTPESRQIDDMQTDSSSLVDLSTTSLQGRELLNAPCRTIAPRVQQKAHYMNYSCRSQRKKRKILRSCSSSFGSSGKAESSCTLPLLSSSPRHRGSSAVECLTSQESSSIPRTTSNYQDLEVYQYYDDSPLQQERRAAGSTQNLSPGTSDLTSEPPQFPMADQEEGSGASRSSSVDEVVGPLRESRSRVSSPAAGPPDPHHPVQEQLLGELPGSVSEQSLPPSEELLEPRAIAYSIRPLPPAANVEPSSSHGLELAGRSSRPAAGPEREFYPQTAAIPLALETRGNRQLSEIPKQEIHQTQAAAGLGTSSLPAVPAVSAVQQRVEFQGIQNPSSSRTGLVRQSSGSRRGPVDEDTTSRKEEEAGPSTWLQLRLGTTSQLKASGSAGTAATVQQEADEAATRRFDPPPVAGETSTSQGYTRRAQQPTLFSPSFQSRQDPGPSSARRLEIGTTGAVSELDPSAFQVLSPYLQEASSMRFPQEPATSRTTSSQQVVQYGVTDLGRFPFLERMGDDARVQPAAGSAGPNIAYSFQTTGEAGPAYQSRTIEFFQLPSRSPSSMRPAHSESEELFFGSRRNMMQSSGEAVAGPSTTVTPESFGRPARISSFNPQQPSASSTPLLAQLTSGLPWPRDQIPAAATTSTTRGVVLDQRLMSSTAAAALDPQAPQGGLQLPGPQDSWFRLLQRVGPTNVSSLRVPLQPPGTAPTIQDIHMQQQAAAPSRPRAAPPPLFHSPIPGSTTSGLQPWNTTRLDGVDAGGDVASSSYRLQQTQLQLEQARPGGHITLPAQPGSSWDSPVLRTFISLSPPTAAGPSRSGAVLQRLPRSSNIAGLWFRLQAAVNQNGVQTLEQVPTAFLRVKDENMTVSMVRRYLVAKLRLEDESEVEISCRGLVLQPTLSLQYVRENIWQRMFDPSAAIIHLPNTSSAAPDGRSRIELPDGYSLSSEDMVMVLHYSRAHQA</sequence>
<dbReference type="PANTHER" id="PTHR47290">
    <property type="entry name" value="RING FINGER PROTEIN"/>
    <property type="match status" value="1"/>
</dbReference>
<feature type="compositionally biased region" description="Polar residues" evidence="1">
    <location>
        <begin position="273"/>
        <end position="286"/>
    </location>
</feature>
<protein>
    <submittedName>
        <fullName evidence="2">Uncharacterized protein</fullName>
    </submittedName>
</protein>
<proteinExistence type="predicted"/>
<feature type="region of interest" description="Disordered" evidence="1">
    <location>
        <begin position="304"/>
        <end position="376"/>
    </location>
</feature>
<accession>A0ABP0TEK2</accession>
<feature type="compositionally biased region" description="Polar residues" evidence="1">
    <location>
        <begin position="499"/>
        <end position="517"/>
    </location>
</feature>
<feature type="compositionally biased region" description="Basic and acidic residues" evidence="1">
    <location>
        <begin position="520"/>
        <end position="533"/>
    </location>
</feature>
<feature type="region of interest" description="Disordered" evidence="1">
    <location>
        <begin position="414"/>
        <end position="442"/>
    </location>
</feature>
<feature type="compositionally biased region" description="Polar residues" evidence="1">
    <location>
        <begin position="310"/>
        <end position="326"/>
    </location>
</feature>
<feature type="compositionally biased region" description="Low complexity" evidence="1">
    <location>
        <begin position="242"/>
        <end position="261"/>
    </location>
</feature>
<feature type="region of interest" description="Disordered" evidence="1">
    <location>
        <begin position="242"/>
        <end position="286"/>
    </location>
</feature>
<dbReference type="PANTHER" id="PTHR47290:SF4">
    <property type="entry name" value="RING FINGER PROTEIN"/>
    <property type="match status" value="1"/>
</dbReference>
<feature type="compositionally biased region" description="Polar residues" evidence="1">
    <location>
        <begin position="582"/>
        <end position="607"/>
    </location>
</feature>
<evidence type="ECO:0000256" key="1">
    <source>
        <dbReference type="SAM" id="MobiDB-lite"/>
    </source>
</evidence>
<keyword evidence="3" id="KW-1185">Reference proteome</keyword>
<feature type="compositionally biased region" description="Polar residues" evidence="1">
    <location>
        <begin position="538"/>
        <end position="564"/>
    </location>
</feature>
<gene>
    <name evidence="2" type="ORF">CSSPTR1EN2_LOCUS2611</name>
</gene>